<organism evidence="1 2">
    <name type="scientific">Rosa chinensis</name>
    <name type="common">China rose</name>
    <dbReference type="NCBI Taxonomy" id="74649"/>
    <lineage>
        <taxon>Eukaryota</taxon>
        <taxon>Viridiplantae</taxon>
        <taxon>Streptophyta</taxon>
        <taxon>Embryophyta</taxon>
        <taxon>Tracheophyta</taxon>
        <taxon>Spermatophyta</taxon>
        <taxon>Magnoliopsida</taxon>
        <taxon>eudicotyledons</taxon>
        <taxon>Gunneridae</taxon>
        <taxon>Pentapetalae</taxon>
        <taxon>rosids</taxon>
        <taxon>fabids</taxon>
        <taxon>Rosales</taxon>
        <taxon>Rosaceae</taxon>
        <taxon>Rosoideae</taxon>
        <taxon>Rosoideae incertae sedis</taxon>
        <taxon>Rosa</taxon>
    </lineage>
</organism>
<dbReference type="AlphaFoldDB" id="A0A2P6QDX0"/>
<comment type="caution">
    <text evidence="1">The sequence shown here is derived from an EMBL/GenBank/DDBJ whole genome shotgun (WGS) entry which is preliminary data.</text>
</comment>
<dbReference type="Proteomes" id="UP000238479">
    <property type="component" value="Chromosome 5"/>
</dbReference>
<dbReference type="STRING" id="74649.A0A2P6QDX0"/>
<dbReference type="Gramene" id="PRQ32378">
    <property type="protein sequence ID" value="PRQ32378"/>
    <property type="gene ID" value="RchiOBHm_Chr5g0045721"/>
</dbReference>
<protein>
    <submittedName>
        <fullName evidence="1">Uncharacterized protein</fullName>
    </submittedName>
</protein>
<reference evidence="1 2" key="1">
    <citation type="journal article" date="2018" name="Nat. Genet.">
        <title>The Rosa genome provides new insights in the design of modern roses.</title>
        <authorList>
            <person name="Bendahmane M."/>
        </authorList>
    </citation>
    <scope>NUCLEOTIDE SEQUENCE [LARGE SCALE GENOMIC DNA]</scope>
    <source>
        <strain evidence="2">cv. Old Blush</strain>
    </source>
</reference>
<keyword evidence="2" id="KW-1185">Reference proteome</keyword>
<dbReference type="Pfam" id="PF03140">
    <property type="entry name" value="DUF247"/>
    <property type="match status" value="1"/>
</dbReference>
<gene>
    <name evidence="1" type="ORF">RchiOBHm_Chr5g0045721</name>
</gene>
<dbReference type="PANTHER" id="PTHR31549">
    <property type="entry name" value="PROTEIN, PUTATIVE (DUF247)-RELATED-RELATED"/>
    <property type="match status" value="1"/>
</dbReference>
<proteinExistence type="predicted"/>
<evidence type="ECO:0000313" key="1">
    <source>
        <dbReference type="EMBL" id="PRQ32378.1"/>
    </source>
</evidence>
<sequence length="274" mass="30762">MMAIDASFFLEILQVYEVQEGPRVSSRMAHLVDHAGRKSAHHAILRDLVMLENQIPRFVLKKVLKFKLPALECAKDKLLSMFMGLCKELSPFKMNDEDMPNMGVNIQFSTVKPEDDSSSNGISKPPKIEEITIPSVSDLSKSCVKFLAGGIRISDISFNTETGSFTLPITSLDGNTGVILRNLVAYEASSVSGPLVFTRYTELMNRIIDTEEDVKLLREKRIIVNHLKSDEEVANLFNGMSKSIRLTKVPSLDKVIADANGYYNGRWKVKMRKF</sequence>
<accession>A0A2P6QDX0</accession>
<dbReference type="EMBL" id="PDCK01000043">
    <property type="protein sequence ID" value="PRQ32378.1"/>
    <property type="molecule type" value="Genomic_DNA"/>
</dbReference>
<dbReference type="InterPro" id="IPR004158">
    <property type="entry name" value="DUF247_pln"/>
</dbReference>
<name>A0A2P6QDX0_ROSCH</name>
<dbReference type="OMA" id="MGECIDL"/>
<evidence type="ECO:0000313" key="2">
    <source>
        <dbReference type="Proteomes" id="UP000238479"/>
    </source>
</evidence>
<dbReference type="PANTHER" id="PTHR31549:SF277">
    <property type="entry name" value="OS08G0167400 PROTEIN"/>
    <property type="match status" value="1"/>
</dbReference>